<feature type="compositionally biased region" description="Pro residues" evidence="1">
    <location>
        <begin position="222"/>
        <end position="232"/>
    </location>
</feature>
<feature type="region of interest" description="Disordered" evidence="1">
    <location>
        <begin position="968"/>
        <end position="987"/>
    </location>
</feature>
<gene>
    <name evidence="3" type="ORF">POM88_051529</name>
</gene>
<proteinExistence type="predicted"/>
<sequence length="1378" mass="158430">MMKEHLHTPKDQKTVQRLIEDYYNQTKKGETLTKEDSECTFSGVKKKLSCRYTPLSPYTQNASIVEDKFPRRKSLTTTTHVTPCTPDEFLENSKNRTPLSPLAGNTLRDTSRGKLIENNAHCKPKQWSKENWYAHNSNIKQPVFHLYGSGSVPQSSAQGKTKLLKRKSTTNTSTKKGKSTANNIPPPSEDSFKAKRNRMLQYPAPFKESKGPPLDIRRRTNPPTPTYIPPTPHQENYMTVTSNYRNETRNKGKKAIEYTSDTPYSLNLISDFETDDIDDNDVFSDNEFYDDINLEWNELQKNDGIGKQPTDIVPRTLDFNENERQGNTTDYQPDIHMLSDQSDGDSEEEAIHTLLKSIGKSLKDYSQMPQPPNSYLDCSVNNLIIEETSYDIGEMEKEYLTLISSCNREQLEIYSAVMKSVEKKEGDIGDGKIPAHHNSREDSSEDDISIPPMFCNLDSGNSVEKMIESTFPNLKENFQKQAYLSERAILTPTNQTVGNVNSIIVDNIPGEISSYFSIDTAEDYPGTERDQLASFPPEYLNSISIPGSATNSNRKEDLKGLDDSTEEWRLRVRAQAIWKGITRQTGEFRGYNIIFIDDYNSRIHAFITQPIVPQFEHKLLEGQIYKIQNFQVRKYNGDETSRAVRNDQHIYFTSDTIFEKDTLPGLKIPDYSFDFYNLDELDAMKNDNRFLTDVVGVIEQVQPKSVYVKDTGTKSHVVVTISDGRTTINVTFFNEFGDSFLEQYEKVQQKPIILVVASGKASEWKEVLYVTNFPTTRFYLNIPHPAVNRMRKRHGKQDFYVMDIDDEDDPSNFPIMKVNELRKLNESYVQKKVACEVTVKKFDEKMNWYTPFCIKCEKELKLVNEIYQCCGRTYPYPDIRFRLYGLCSDDTGSIAIVWSDDEITRLTGKSVYDVEAEETKVIGLKRIPEILKSFEKKKYNITIILSEDNLKEGSKVYTASNISKPLEVSDSNTPIKEKKLPDGQSKLNDSVTMDIQTLGSSPPTGNSSNRSRPRVQVEPLGIGLEGSIKTPNFKNIKLEKVSVVFKGWNLLLLDNKNCRMHTFVPPTLAEKFCRIIEEGKIYLIKNFQVKDYTEIDKYRPVQMDRQIIFTADTKVKELAESEIFIPANNFDLFEYGDLKAMTTQQLYLTDVIGIIENIPKAIKDELEQPLILIIASGKISTWKEQLDMCNYSPTRFYLNSDHHSVTKLRKMLKDPNFSNYKFVTTKKPTQLFSISEIKNLTMDYDQDEVLCKAKIKFVEETTNWKRHICTSCYRQTELQENNYKCIHCNKLVAQPLTRFHVSTVAQDETGGIEIVLKDRQVRKLPQQTVEEVETEDKTFPKEIKNLQGNEYTIKLAITRDNIEKKDFDYVATDIFPRF</sequence>
<feature type="region of interest" description="Disordered" evidence="1">
    <location>
        <begin position="425"/>
        <end position="450"/>
    </location>
</feature>
<comment type="caution">
    <text evidence="3">The sequence shown here is derived from an EMBL/GenBank/DDBJ whole genome shotgun (WGS) entry which is preliminary data.</text>
</comment>
<feature type="region of interest" description="Disordered" evidence="1">
    <location>
        <begin position="994"/>
        <end position="1015"/>
    </location>
</feature>
<dbReference type="PANTHER" id="PTHR47165:SF4">
    <property type="entry name" value="OS03G0429900 PROTEIN"/>
    <property type="match status" value="1"/>
</dbReference>
<evidence type="ECO:0000313" key="4">
    <source>
        <dbReference type="Proteomes" id="UP001237642"/>
    </source>
</evidence>
<feature type="region of interest" description="Disordered" evidence="1">
    <location>
        <begin position="78"/>
        <end position="107"/>
    </location>
</feature>
<feature type="region of interest" description="Disordered" evidence="1">
    <location>
        <begin position="151"/>
        <end position="235"/>
    </location>
</feature>
<dbReference type="EMBL" id="JAUIZM010000011">
    <property type="protein sequence ID" value="KAK1358273.1"/>
    <property type="molecule type" value="Genomic_DNA"/>
</dbReference>
<dbReference type="InterPro" id="IPR012340">
    <property type="entry name" value="NA-bd_OB-fold"/>
</dbReference>
<dbReference type="Pfam" id="PF02721">
    <property type="entry name" value="DUF223"/>
    <property type="match status" value="2"/>
</dbReference>
<dbReference type="SUPFAM" id="SSF50249">
    <property type="entry name" value="Nucleic acid-binding proteins"/>
    <property type="match status" value="5"/>
</dbReference>
<feature type="compositionally biased region" description="Polar residues" evidence="1">
    <location>
        <begin position="994"/>
        <end position="1010"/>
    </location>
</feature>
<dbReference type="Proteomes" id="UP001237642">
    <property type="component" value="Unassembled WGS sequence"/>
</dbReference>
<reference evidence="3" key="2">
    <citation type="submission" date="2023-05" db="EMBL/GenBank/DDBJ databases">
        <authorList>
            <person name="Schelkunov M.I."/>
        </authorList>
    </citation>
    <scope>NUCLEOTIDE SEQUENCE</scope>
    <source>
        <strain evidence="3">Hsosn_3</strain>
        <tissue evidence="3">Leaf</tissue>
    </source>
</reference>
<protein>
    <recommendedName>
        <fullName evidence="2">Replication protein A 70 kDa DNA-binding subunit B/D first OB fold domain-containing protein</fullName>
    </recommendedName>
</protein>
<reference evidence="3" key="1">
    <citation type="submission" date="2023-02" db="EMBL/GenBank/DDBJ databases">
        <title>Genome of toxic invasive species Heracleum sosnowskyi carries increased number of genes despite the absence of recent whole-genome duplications.</title>
        <authorList>
            <person name="Schelkunov M."/>
            <person name="Shtratnikova V."/>
            <person name="Makarenko M."/>
            <person name="Klepikova A."/>
            <person name="Omelchenko D."/>
            <person name="Novikova G."/>
            <person name="Obukhova E."/>
            <person name="Bogdanov V."/>
            <person name="Penin A."/>
            <person name="Logacheva M."/>
        </authorList>
    </citation>
    <scope>NUCLEOTIDE SEQUENCE</scope>
    <source>
        <strain evidence="3">Hsosn_3</strain>
        <tissue evidence="3">Leaf</tissue>
    </source>
</reference>
<dbReference type="Gene3D" id="2.40.50.140">
    <property type="entry name" value="Nucleic acid-binding proteins"/>
    <property type="match status" value="5"/>
</dbReference>
<feature type="domain" description="Replication protein A 70 kDa DNA-binding subunit B/D first OB fold" evidence="2">
    <location>
        <begin position="557"/>
        <end position="660"/>
    </location>
</feature>
<organism evidence="3 4">
    <name type="scientific">Heracleum sosnowskyi</name>
    <dbReference type="NCBI Taxonomy" id="360622"/>
    <lineage>
        <taxon>Eukaryota</taxon>
        <taxon>Viridiplantae</taxon>
        <taxon>Streptophyta</taxon>
        <taxon>Embryophyta</taxon>
        <taxon>Tracheophyta</taxon>
        <taxon>Spermatophyta</taxon>
        <taxon>Magnoliopsida</taxon>
        <taxon>eudicotyledons</taxon>
        <taxon>Gunneridae</taxon>
        <taxon>Pentapetalae</taxon>
        <taxon>asterids</taxon>
        <taxon>campanulids</taxon>
        <taxon>Apiales</taxon>
        <taxon>Apiaceae</taxon>
        <taxon>Apioideae</taxon>
        <taxon>apioid superclade</taxon>
        <taxon>Tordylieae</taxon>
        <taxon>Tordyliinae</taxon>
        <taxon>Heracleum</taxon>
    </lineage>
</organism>
<feature type="domain" description="Replication protein A 70 kDa DNA-binding subunit B/D first OB fold" evidence="2">
    <location>
        <begin position="1049"/>
        <end position="1117"/>
    </location>
</feature>
<feature type="compositionally biased region" description="Basic and acidic residues" evidence="1">
    <location>
        <begin position="207"/>
        <end position="218"/>
    </location>
</feature>
<evidence type="ECO:0000259" key="2">
    <source>
        <dbReference type="Pfam" id="PF02721"/>
    </source>
</evidence>
<name>A0AAD8H220_9APIA</name>
<evidence type="ECO:0000313" key="3">
    <source>
        <dbReference type="EMBL" id="KAK1358273.1"/>
    </source>
</evidence>
<dbReference type="PANTHER" id="PTHR47165">
    <property type="entry name" value="OS03G0429900 PROTEIN"/>
    <property type="match status" value="1"/>
</dbReference>
<evidence type="ECO:0000256" key="1">
    <source>
        <dbReference type="SAM" id="MobiDB-lite"/>
    </source>
</evidence>
<dbReference type="CDD" id="cd04480">
    <property type="entry name" value="RPA1_DBD_A_like"/>
    <property type="match status" value="2"/>
</dbReference>
<accession>A0AAD8H220</accession>
<dbReference type="InterPro" id="IPR003871">
    <property type="entry name" value="RFA1B/D_OB_1st"/>
</dbReference>
<keyword evidence="4" id="KW-1185">Reference proteome</keyword>